<keyword evidence="5 8" id="KW-0378">Hydrolase</keyword>
<evidence type="ECO:0000256" key="8">
    <source>
        <dbReference type="RuleBase" id="RU361215"/>
    </source>
</evidence>
<evidence type="ECO:0000313" key="11">
    <source>
        <dbReference type="Proteomes" id="UP000283634"/>
    </source>
</evidence>
<accession>A0A3R7KYU0</accession>
<keyword evidence="3 8" id="KW-0645">Protease</keyword>
<organism evidence="10 11">
    <name type="scientific">Trypanosoma rangeli</name>
    <dbReference type="NCBI Taxonomy" id="5698"/>
    <lineage>
        <taxon>Eukaryota</taxon>
        <taxon>Discoba</taxon>
        <taxon>Euglenozoa</taxon>
        <taxon>Kinetoplastea</taxon>
        <taxon>Metakinetoplastina</taxon>
        <taxon>Trypanosomatida</taxon>
        <taxon>Trypanosomatidae</taxon>
        <taxon>Trypanosoma</taxon>
        <taxon>Herpetosoma</taxon>
    </lineage>
</organism>
<keyword evidence="6 8" id="KW-0788">Thiol protease</keyword>
<evidence type="ECO:0000256" key="1">
    <source>
        <dbReference type="ARBA" id="ARBA00000707"/>
    </source>
</evidence>
<dbReference type="GO" id="GO:0006511">
    <property type="term" value="P:ubiquitin-dependent protein catabolic process"/>
    <property type="evidence" value="ECO:0007669"/>
    <property type="project" value="UniProtKB-UniRule"/>
</dbReference>
<dbReference type="AlphaFoldDB" id="A0A3R7KYU0"/>
<name>A0A3R7KYU0_TRYRA</name>
<sequence length="105" mass="11995">MSKCWLPIESNPDVMNAYLKSLGVTNPKVEFCDVISIDPEMLGFVPRPVRAMILLYPISPEMDAEDIKTGVMRAAEIKELLNKKDFFFLDKPLGTLVVPWPFYMQ</sequence>
<gene>
    <name evidence="10" type="ORF">TraAM80_05434</name>
</gene>
<evidence type="ECO:0000256" key="4">
    <source>
        <dbReference type="ARBA" id="ARBA00022786"/>
    </source>
</evidence>
<dbReference type="SUPFAM" id="SSF54001">
    <property type="entry name" value="Cysteine proteinases"/>
    <property type="match status" value="1"/>
</dbReference>
<evidence type="ECO:0000256" key="7">
    <source>
        <dbReference type="PROSITE-ProRule" id="PRU01393"/>
    </source>
</evidence>
<dbReference type="Pfam" id="PF01088">
    <property type="entry name" value="Peptidase_C12"/>
    <property type="match status" value="1"/>
</dbReference>
<dbReference type="VEuPathDB" id="TriTrypDB:TRSC58_04039"/>
<protein>
    <recommendedName>
        <fullName evidence="8">Ubiquitin carboxyl-terminal hydrolase</fullName>
        <ecNumber evidence="8">3.4.19.12</ecNumber>
    </recommendedName>
</protein>
<keyword evidence="4 8" id="KW-0833">Ubl conjugation pathway</keyword>
<reference evidence="10 11" key="1">
    <citation type="journal article" date="2018" name="BMC Genomics">
        <title>Genomic comparison of Trypanosoma conorhini and Trypanosoma rangeli to Trypanosoma cruzi strains of high and low virulence.</title>
        <authorList>
            <person name="Bradwell K.R."/>
            <person name="Koparde V.N."/>
            <person name="Matveyev A.V."/>
            <person name="Serrano M.G."/>
            <person name="Alves J.M."/>
            <person name="Parikh H."/>
            <person name="Huang B."/>
            <person name="Lee V."/>
            <person name="Espinosa-Alvarez O."/>
            <person name="Ortiz P.A."/>
            <person name="Costa-Martins A.G."/>
            <person name="Teixeira M.M."/>
            <person name="Buck G.A."/>
        </authorList>
    </citation>
    <scope>NUCLEOTIDE SEQUENCE [LARGE SCALE GENOMIC DNA]</scope>
    <source>
        <strain evidence="10 11">AM80</strain>
    </source>
</reference>
<comment type="catalytic activity">
    <reaction evidence="1 8">
        <text>Thiol-dependent hydrolysis of ester, thioester, amide, peptide and isopeptide bonds formed by the C-terminal Gly of ubiquitin (a 76-residue protein attached to proteins as an intracellular targeting signal).</text>
        <dbReference type="EC" id="3.4.19.12"/>
    </reaction>
</comment>
<dbReference type="PRINTS" id="PR00707">
    <property type="entry name" value="UBCTHYDRLASE"/>
</dbReference>
<proteinExistence type="inferred from homology"/>
<comment type="caution">
    <text evidence="10">The sequence shown here is derived from an EMBL/GenBank/DDBJ whole genome shotgun (WGS) entry which is preliminary data.</text>
</comment>
<dbReference type="InterPro" id="IPR036959">
    <property type="entry name" value="Peptidase_C12_UCH_sf"/>
</dbReference>
<keyword evidence="11" id="KW-1185">Reference proteome</keyword>
<dbReference type="InterPro" id="IPR038765">
    <property type="entry name" value="Papain-like_cys_pep_sf"/>
</dbReference>
<comment type="caution">
    <text evidence="7">Lacks conserved residue(s) required for the propagation of feature annotation.</text>
</comment>
<evidence type="ECO:0000256" key="6">
    <source>
        <dbReference type="ARBA" id="ARBA00022807"/>
    </source>
</evidence>
<feature type="domain" description="UCH catalytic" evidence="9">
    <location>
        <begin position="4"/>
        <end position="105"/>
    </location>
</feature>
<dbReference type="GeneID" id="40329367"/>
<dbReference type="EC" id="3.4.19.12" evidence="8"/>
<evidence type="ECO:0000256" key="2">
    <source>
        <dbReference type="ARBA" id="ARBA00009326"/>
    </source>
</evidence>
<dbReference type="GO" id="GO:0016579">
    <property type="term" value="P:protein deubiquitination"/>
    <property type="evidence" value="ECO:0007669"/>
    <property type="project" value="TreeGrafter"/>
</dbReference>
<evidence type="ECO:0000313" key="10">
    <source>
        <dbReference type="EMBL" id="RNF04082.1"/>
    </source>
</evidence>
<dbReference type="RefSeq" id="XP_029237899.1">
    <property type="nucleotide sequence ID" value="XM_029382313.1"/>
</dbReference>
<dbReference type="InterPro" id="IPR001578">
    <property type="entry name" value="Peptidase_C12_UCH"/>
</dbReference>
<evidence type="ECO:0000256" key="5">
    <source>
        <dbReference type="ARBA" id="ARBA00022801"/>
    </source>
</evidence>
<dbReference type="PANTHER" id="PTHR10589">
    <property type="entry name" value="UBIQUITIN CARBOXYL-TERMINAL HYDROLASE"/>
    <property type="match status" value="1"/>
</dbReference>
<comment type="similarity">
    <text evidence="2 7 8">Belongs to the peptidase C12 family.</text>
</comment>
<evidence type="ECO:0000259" key="9">
    <source>
        <dbReference type="PROSITE" id="PS52048"/>
    </source>
</evidence>
<dbReference type="Gene3D" id="3.40.532.10">
    <property type="entry name" value="Peptidase C12, ubiquitin carboxyl-terminal hydrolase"/>
    <property type="match status" value="1"/>
</dbReference>
<dbReference type="Proteomes" id="UP000283634">
    <property type="component" value="Unassembled WGS sequence"/>
</dbReference>
<dbReference type="PROSITE" id="PS52048">
    <property type="entry name" value="UCH_DOMAIN"/>
    <property type="match status" value="1"/>
</dbReference>
<evidence type="ECO:0000256" key="3">
    <source>
        <dbReference type="ARBA" id="ARBA00022670"/>
    </source>
</evidence>
<dbReference type="GO" id="GO:0005737">
    <property type="term" value="C:cytoplasm"/>
    <property type="evidence" value="ECO:0007669"/>
    <property type="project" value="TreeGrafter"/>
</dbReference>
<dbReference type="OrthoDB" id="427186at2759"/>
<dbReference type="PANTHER" id="PTHR10589:SF17">
    <property type="entry name" value="UBIQUITIN CARBOXYL-TERMINAL HYDROLASE"/>
    <property type="match status" value="1"/>
</dbReference>
<dbReference type="EMBL" id="MKGL01000174">
    <property type="protein sequence ID" value="RNF04082.1"/>
    <property type="molecule type" value="Genomic_DNA"/>
</dbReference>
<dbReference type="GO" id="GO:0004843">
    <property type="term" value="F:cysteine-type deubiquitinase activity"/>
    <property type="evidence" value="ECO:0007669"/>
    <property type="project" value="UniProtKB-EC"/>
</dbReference>